<accession>A0ABW5KRS7</accession>
<dbReference type="SUPFAM" id="SSF53335">
    <property type="entry name" value="S-adenosyl-L-methionine-dependent methyltransferases"/>
    <property type="match status" value="1"/>
</dbReference>
<protein>
    <submittedName>
        <fullName evidence="5">SAM-dependent methyltransferase</fullName>
    </submittedName>
</protein>
<evidence type="ECO:0000313" key="5">
    <source>
        <dbReference type="EMBL" id="MFD2551064.1"/>
    </source>
</evidence>
<dbReference type="GO" id="GO:0032259">
    <property type="term" value="P:methylation"/>
    <property type="evidence" value="ECO:0007669"/>
    <property type="project" value="UniProtKB-KW"/>
</dbReference>
<reference evidence="6" key="1">
    <citation type="journal article" date="2019" name="Int. J. Syst. Evol. Microbiol.">
        <title>The Global Catalogue of Microorganisms (GCM) 10K type strain sequencing project: providing services to taxonomists for standard genome sequencing and annotation.</title>
        <authorList>
            <consortium name="The Broad Institute Genomics Platform"/>
            <consortium name="The Broad Institute Genome Sequencing Center for Infectious Disease"/>
            <person name="Wu L."/>
            <person name="Ma J."/>
        </authorList>
    </citation>
    <scope>NUCLEOTIDE SEQUENCE [LARGE SCALE GENOMIC DNA]</scope>
    <source>
        <strain evidence="6">KCTC 42587</strain>
    </source>
</reference>
<keyword evidence="1" id="KW-0597">Phosphoprotein</keyword>
<dbReference type="Gene3D" id="3.40.50.150">
    <property type="entry name" value="Vaccinia Virus protein VP39"/>
    <property type="match status" value="1"/>
</dbReference>
<evidence type="ECO:0000256" key="1">
    <source>
        <dbReference type="ARBA" id="ARBA00022553"/>
    </source>
</evidence>
<keyword evidence="6" id="KW-1185">Reference proteome</keyword>
<evidence type="ECO:0000256" key="2">
    <source>
        <dbReference type="ARBA" id="ARBA00022603"/>
    </source>
</evidence>
<dbReference type="Proteomes" id="UP001597472">
    <property type="component" value="Unassembled WGS sequence"/>
</dbReference>
<keyword evidence="2 5" id="KW-0489">Methyltransferase</keyword>
<keyword evidence="4" id="KW-0949">S-adenosyl-L-methionine</keyword>
<dbReference type="GO" id="GO:0008168">
    <property type="term" value="F:methyltransferase activity"/>
    <property type="evidence" value="ECO:0007669"/>
    <property type="project" value="UniProtKB-KW"/>
</dbReference>
<dbReference type="PROSITE" id="PS51585">
    <property type="entry name" value="SAM_MT_TPMT"/>
    <property type="match status" value="1"/>
</dbReference>
<dbReference type="EMBL" id="JBHULS010000002">
    <property type="protein sequence ID" value="MFD2551064.1"/>
    <property type="molecule type" value="Genomic_DNA"/>
</dbReference>
<sequence length="197" mass="22706">MLKKMDLSEAFWDSRYQDNNTGWDLGQVSGPIKSYIDQLEDKLLKILIPGAGNAYEAEYLYQQGFKNVFIADVSRTALSNFKTRVPNFPDSQLLHANFFNIRGAFHLILEQTFFCALNPNLRQAYAEKTHNLLDTNGQLVGVLFNKALHTNKPPFGGFQDEYEGYFAPYFHFKTLEPCYNSMPSRANSELFFNFQKK</sequence>
<evidence type="ECO:0000313" key="6">
    <source>
        <dbReference type="Proteomes" id="UP001597472"/>
    </source>
</evidence>
<proteinExistence type="predicted"/>
<organism evidence="5 6">
    <name type="scientific">Bizionia sediminis</name>
    <dbReference type="NCBI Taxonomy" id="1737064"/>
    <lineage>
        <taxon>Bacteria</taxon>
        <taxon>Pseudomonadati</taxon>
        <taxon>Bacteroidota</taxon>
        <taxon>Flavobacteriia</taxon>
        <taxon>Flavobacteriales</taxon>
        <taxon>Flavobacteriaceae</taxon>
        <taxon>Bizionia</taxon>
    </lineage>
</organism>
<dbReference type="InterPro" id="IPR029063">
    <property type="entry name" value="SAM-dependent_MTases_sf"/>
</dbReference>
<dbReference type="Pfam" id="PF05724">
    <property type="entry name" value="TPMT"/>
    <property type="match status" value="1"/>
</dbReference>
<dbReference type="InterPro" id="IPR008854">
    <property type="entry name" value="TPMT"/>
</dbReference>
<comment type="caution">
    <text evidence="5">The sequence shown here is derived from an EMBL/GenBank/DDBJ whole genome shotgun (WGS) entry which is preliminary data.</text>
</comment>
<dbReference type="PANTHER" id="PTHR32183">
    <property type="match status" value="1"/>
</dbReference>
<name>A0ABW5KRS7_9FLAO</name>
<evidence type="ECO:0000256" key="3">
    <source>
        <dbReference type="ARBA" id="ARBA00022679"/>
    </source>
</evidence>
<dbReference type="RefSeq" id="WP_376892132.1">
    <property type="nucleotide sequence ID" value="NZ_JBHULS010000002.1"/>
</dbReference>
<gene>
    <name evidence="5" type="ORF">ACFSQP_04480</name>
</gene>
<evidence type="ECO:0000256" key="4">
    <source>
        <dbReference type="ARBA" id="ARBA00022691"/>
    </source>
</evidence>
<dbReference type="PANTHER" id="PTHR32183:SF6">
    <property type="entry name" value="CYSTEINE SULFINATE DESULFINASE_CYSTEINE DESULFURASE AND RELATED ENZYMES"/>
    <property type="match status" value="1"/>
</dbReference>
<keyword evidence="3" id="KW-0808">Transferase</keyword>